<dbReference type="InterPro" id="IPR000210">
    <property type="entry name" value="BTB/POZ_dom"/>
</dbReference>
<dbReference type="InterPro" id="IPR058923">
    <property type="entry name" value="RCC1-like_dom"/>
</dbReference>
<evidence type="ECO:0000256" key="1">
    <source>
        <dbReference type="ARBA" id="ARBA00022737"/>
    </source>
</evidence>
<keyword evidence="6" id="KW-1185">Reference proteome</keyword>
<dbReference type="SUPFAM" id="SSF54695">
    <property type="entry name" value="POZ domain"/>
    <property type="match status" value="1"/>
</dbReference>
<dbReference type="PANTHER" id="PTHR22872:SF4">
    <property type="entry name" value="RCC1 AND BTB DOMAIN-CONTAINING PROTEIN 1 ISOFORM X1"/>
    <property type="match status" value="1"/>
</dbReference>
<proteinExistence type="predicted"/>
<sequence>MTNKTLKKHARLGLILLSCGRRALALTHRNKNMTLVIYNSNKNVRRKTMWSRGIVITQQVLPEIIFPRTRVVCFSAAVQSVRSWLHSVQQTADGEFASYLHLIRLWINTAADCTVMVDITKWPMFSLMSAQELSSIRKACVFGASANEAIYITSDDEVHMFGLNCSNCLGTGDSLSTIVPKKLDFLSGRKVVSFSYGSGPHVLLATEDGELFAWGHNSYSQLGNGTTNQGVSPVLVSANLHNKKVKVVACGSHHSLALTDSGEVFAWGYNNCGQVGSGSTANQPTPRRVSCGLQNKTAVSIVCGQTSSLAVVDNGEVYGWGYNGNGQLGLGNNGNQLTPCRLIGLQGLCVQQIVSGYAHSLALTDEGLLYVWGSNTYGQLGTGNKSNQLSPVQIMAEKERIVEIAACHSTHTSAAKTQSGQVYMWGQCRGQSIVLPHLTHFTCTDDVFACFATPSVMWRLLSMEHEDFLTVAKSLKKEFDNPETADLKFCVEGKYIYVHKAVLKIRCEHFRSMFQSHWNEDMKEIIEIDQFSYPVYRSFLEFLYTDDVELPPEDAIGLLDLATSYCENHLKRLCQNIIKRGITVENAFLFSQRQCAMMQRYSMPVFPVSVTDSYIEKRERKYNCIFFFRILRSSASGLCQSPD</sequence>
<evidence type="ECO:0000256" key="2">
    <source>
        <dbReference type="PROSITE-ProRule" id="PRU00235"/>
    </source>
</evidence>
<dbReference type="PROSITE" id="PS50097">
    <property type="entry name" value="BTB"/>
    <property type="match status" value="1"/>
</dbReference>
<dbReference type="InterPro" id="IPR051625">
    <property type="entry name" value="Signaling_Regulatory_Domain"/>
</dbReference>
<dbReference type="PANTHER" id="PTHR22872">
    <property type="entry name" value="BTK-BINDING PROTEIN-RELATED"/>
    <property type="match status" value="1"/>
</dbReference>
<dbReference type="SMART" id="SM00225">
    <property type="entry name" value="BTB"/>
    <property type="match status" value="1"/>
</dbReference>
<dbReference type="AlphaFoldDB" id="A0A8C6S922"/>
<feature type="repeat" description="RCC1" evidence="2">
    <location>
        <begin position="367"/>
        <end position="418"/>
    </location>
</feature>
<dbReference type="Pfam" id="PF00651">
    <property type="entry name" value="BTB"/>
    <property type="match status" value="1"/>
</dbReference>
<dbReference type="Ensembl" id="ENSNMLT00000002024.1">
    <property type="protein sequence ID" value="ENSNMLP00000001746.1"/>
    <property type="gene ID" value="ENSNMLG00000001335.1"/>
</dbReference>
<dbReference type="PROSITE" id="PS50012">
    <property type="entry name" value="RCC1_3"/>
    <property type="match status" value="4"/>
</dbReference>
<dbReference type="InterPro" id="IPR000408">
    <property type="entry name" value="Reg_chr_condens"/>
</dbReference>
<feature type="signal peptide" evidence="3">
    <location>
        <begin position="1"/>
        <end position="25"/>
    </location>
</feature>
<evidence type="ECO:0000313" key="6">
    <source>
        <dbReference type="Proteomes" id="UP000694523"/>
    </source>
</evidence>
<feature type="chain" id="PRO_5034297827" evidence="3">
    <location>
        <begin position="26"/>
        <end position="643"/>
    </location>
</feature>
<feature type="repeat" description="RCC1" evidence="2">
    <location>
        <begin position="262"/>
        <end position="314"/>
    </location>
</feature>
<dbReference type="Proteomes" id="UP000694523">
    <property type="component" value="Unplaced"/>
</dbReference>
<feature type="repeat" description="RCC1" evidence="2">
    <location>
        <begin position="209"/>
        <end position="261"/>
    </location>
</feature>
<reference evidence="5" key="1">
    <citation type="submission" date="2025-08" db="UniProtKB">
        <authorList>
            <consortium name="Ensembl"/>
        </authorList>
    </citation>
    <scope>IDENTIFICATION</scope>
</reference>
<reference evidence="5" key="2">
    <citation type="submission" date="2025-09" db="UniProtKB">
        <authorList>
            <consortium name="Ensembl"/>
        </authorList>
    </citation>
    <scope>IDENTIFICATION</scope>
</reference>
<dbReference type="InterPro" id="IPR009091">
    <property type="entry name" value="RCC1/BLIP-II"/>
</dbReference>
<name>A0A8C6S922_9GOBI</name>
<dbReference type="SUPFAM" id="SSF50985">
    <property type="entry name" value="RCC1/BLIP-II"/>
    <property type="match status" value="1"/>
</dbReference>
<dbReference type="PRINTS" id="PR00633">
    <property type="entry name" value="RCCNDNSATION"/>
</dbReference>
<evidence type="ECO:0000313" key="5">
    <source>
        <dbReference type="Ensembl" id="ENSNMLP00000001746.1"/>
    </source>
</evidence>
<dbReference type="PROSITE" id="PS00626">
    <property type="entry name" value="RCC1_2"/>
    <property type="match status" value="1"/>
</dbReference>
<evidence type="ECO:0000256" key="3">
    <source>
        <dbReference type="SAM" id="SignalP"/>
    </source>
</evidence>
<dbReference type="Pfam" id="PF25390">
    <property type="entry name" value="WD40_RLD"/>
    <property type="match status" value="1"/>
</dbReference>
<accession>A0A8C6S922</accession>
<dbReference type="Gene3D" id="2.130.10.30">
    <property type="entry name" value="Regulator of chromosome condensation 1/beta-lactamase-inhibitor protein II"/>
    <property type="match status" value="1"/>
</dbReference>
<organism evidence="5 6">
    <name type="scientific">Neogobius melanostomus</name>
    <name type="common">round goby</name>
    <dbReference type="NCBI Taxonomy" id="47308"/>
    <lineage>
        <taxon>Eukaryota</taxon>
        <taxon>Metazoa</taxon>
        <taxon>Chordata</taxon>
        <taxon>Craniata</taxon>
        <taxon>Vertebrata</taxon>
        <taxon>Euteleostomi</taxon>
        <taxon>Actinopterygii</taxon>
        <taxon>Neopterygii</taxon>
        <taxon>Teleostei</taxon>
        <taxon>Neoteleostei</taxon>
        <taxon>Acanthomorphata</taxon>
        <taxon>Gobiaria</taxon>
        <taxon>Gobiiformes</taxon>
        <taxon>Gobioidei</taxon>
        <taxon>Gobiidae</taxon>
        <taxon>Benthophilinae</taxon>
        <taxon>Neogobiini</taxon>
        <taxon>Neogobius</taxon>
    </lineage>
</organism>
<protein>
    <submittedName>
        <fullName evidence="5">RCC1 and BTB domain containing protein 1</fullName>
    </submittedName>
</protein>
<keyword evidence="1" id="KW-0677">Repeat</keyword>
<feature type="domain" description="BTB" evidence="4">
    <location>
        <begin position="485"/>
        <end position="552"/>
    </location>
</feature>
<dbReference type="InterPro" id="IPR011333">
    <property type="entry name" value="SKP1/BTB/POZ_sf"/>
</dbReference>
<keyword evidence="3" id="KW-0732">Signal</keyword>
<evidence type="ECO:0000259" key="4">
    <source>
        <dbReference type="PROSITE" id="PS50097"/>
    </source>
</evidence>
<dbReference type="Gene3D" id="3.30.710.10">
    <property type="entry name" value="Potassium Channel Kv1.1, Chain A"/>
    <property type="match status" value="1"/>
</dbReference>
<feature type="repeat" description="RCC1" evidence="2">
    <location>
        <begin position="315"/>
        <end position="366"/>
    </location>
</feature>